<keyword evidence="3" id="KW-1185">Reference proteome</keyword>
<dbReference type="EMBL" id="BMWV01000006">
    <property type="protein sequence ID" value="GGY45316.1"/>
    <property type="molecule type" value="Genomic_DNA"/>
</dbReference>
<protein>
    <recommendedName>
        <fullName evidence="5">DUF1963 domain-containing protein</fullName>
    </recommendedName>
</protein>
<reference evidence="2 3" key="2">
    <citation type="submission" date="2019-02" db="EMBL/GenBank/DDBJ databases">
        <title>Draft Genome Sequences of Six Type Strains of the Genus Massilia.</title>
        <authorList>
            <person name="Miess H."/>
            <person name="Frediansyhah A."/>
            <person name="Gross H."/>
        </authorList>
    </citation>
    <scope>NUCLEOTIDE SEQUENCE [LARGE SCALE GENOMIC DNA]</scope>
    <source>
        <strain evidence="2 3">DSM 17472</strain>
    </source>
</reference>
<dbReference type="OrthoDB" id="8776978at2"/>
<dbReference type="AlphaFoldDB" id="A0A411WSP1"/>
<reference evidence="1" key="3">
    <citation type="submission" date="2022-12" db="EMBL/GenBank/DDBJ databases">
        <authorList>
            <person name="Sun Q."/>
            <person name="Kim S."/>
        </authorList>
    </citation>
    <scope>NUCLEOTIDE SEQUENCE</scope>
    <source>
        <strain evidence="1">KCTC 12343</strain>
    </source>
</reference>
<accession>A0A411WSP1</accession>
<dbReference type="RefSeq" id="WP_131143652.1">
    <property type="nucleotide sequence ID" value="NZ_BMWV01000006.1"/>
</dbReference>
<evidence type="ECO:0000313" key="1">
    <source>
        <dbReference type="EMBL" id="GGY45316.1"/>
    </source>
</evidence>
<name>A0A411WSP1_9BURK</name>
<organism evidence="1 4">
    <name type="scientific">Pseudoduganella albidiflava</name>
    <dbReference type="NCBI Taxonomy" id="321983"/>
    <lineage>
        <taxon>Bacteria</taxon>
        <taxon>Pseudomonadati</taxon>
        <taxon>Pseudomonadota</taxon>
        <taxon>Betaproteobacteria</taxon>
        <taxon>Burkholderiales</taxon>
        <taxon>Oxalobacteraceae</taxon>
        <taxon>Telluria group</taxon>
        <taxon>Pseudoduganella</taxon>
    </lineage>
</organism>
<evidence type="ECO:0000313" key="2">
    <source>
        <dbReference type="EMBL" id="QBH99496.1"/>
    </source>
</evidence>
<evidence type="ECO:0008006" key="5">
    <source>
        <dbReference type="Google" id="ProtNLM"/>
    </source>
</evidence>
<dbReference type="EMBL" id="CP036401">
    <property type="protein sequence ID" value="QBH99496.1"/>
    <property type="molecule type" value="Genomic_DNA"/>
</dbReference>
<proteinExistence type="predicted"/>
<evidence type="ECO:0000313" key="3">
    <source>
        <dbReference type="Proteomes" id="UP000292307"/>
    </source>
</evidence>
<gene>
    <name evidence="2" type="ORF">EYF70_00570</name>
    <name evidence="1" type="ORF">GCM10007387_29150</name>
</gene>
<evidence type="ECO:0000313" key="4">
    <source>
        <dbReference type="Proteomes" id="UP000628442"/>
    </source>
</evidence>
<reference evidence="1" key="1">
    <citation type="journal article" date="2014" name="Int. J. Syst. Evol. Microbiol.">
        <title>Complete genome sequence of Corynebacterium casei LMG S-19264T (=DSM 44701T), isolated from a smear-ripened cheese.</title>
        <authorList>
            <consortium name="US DOE Joint Genome Institute (JGI-PGF)"/>
            <person name="Walter F."/>
            <person name="Albersmeier A."/>
            <person name="Kalinowski J."/>
            <person name="Ruckert C."/>
        </authorList>
    </citation>
    <scope>NUCLEOTIDE SEQUENCE</scope>
    <source>
        <strain evidence="1">KCTC 12343</strain>
    </source>
</reference>
<sequence>MTKRLLFTNESTDPFEARIGGGALIGGVAEWPVAPDGTLLMLVASIPNTFLAQHTGVQLSAGMFTSVFSYYSEADYFLDQITYHGHPEELAVIDSGTTRVIQHRAGQEICQPYAIAAYRMDTGEAVKDDADCGSRIGGKPTFLQNEEMDLDGFNYILQLSSSDFPSRHADIFGLSDAVAYLYLADTKDVEGKFFSQVT</sequence>
<dbReference type="Proteomes" id="UP000628442">
    <property type="component" value="Unassembled WGS sequence"/>
</dbReference>
<dbReference type="Proteomes" id="UP000292307">
    <property type="component" value="Chromosome"/>
</dbReference>